<evidence type="ECO:0000259" key="11">
    <source>
        <dbReference type="Pfam" id="PF00593"/>
    </source>
</evidence>
<evidence type="ECO:0000256" key="5">
    <source>
        <dbReference type="ARBA" id="ARBA00023077"/>
    </source>
</evidence>
<keyword evidence="4 8" id="KW-0812">Transmembrane</keyword>
<dbReference type="InterPro" id="IPR012910">
    <property type="entry name" value="Plug_dom"/>
</dbReference>
<comment type="subcellular location">
    <subcellularLocation>
        <location evidence="1 8">Cell outer membrane</location>
        <topology evidence="1 8">Multi-pass membrane protein</topology>
    </subcellularLocation>
</comment>
<keyword evidence="5 9" id="KW-0798">TonB box</keyword>
<evidence type="ECO:0000256" key="3">
    <source>
        <dbReference type="ARBA" id="ARBA00022452"/>
    </source>
</evidence>
<dbReference type="Proteomes" id="UP000589085">
    <property type="component" value="Unassembled WGS sequence"/>
</dbReference>
<comment type="caution">
    <text evidence="13">The sequence shown here is derived from an EMBL/GenBank/DDBJ whole genome shotgun (WGS) entry which is preliminary data.</text>
</comment>
<sequence>MSSSAFAQSAQPAAQTPHKPHVRTARAAKPSRAARSTRVAAPVAPVAAGPGAAMPAATAPSVNASVLAGAASVASAQDSSPATENVVVTGTLFRDANLASASPITQITRQDLAARGLKNVTDALQALSANGAGNLTNAFGANGAFAAGASAPSLRGMSTDSTLVLMDGQRLSYYPLADDGERNFVDTNWMPSSILERVDVMQDGGSATYGADAVAGVVNYITRKQIKGFEGNAEGGLSQRGDTGHQKLYATYGWGDLNRDGWNLYINSEYQQDDALYNRQLGYPYNTGDLSGLPGGFNGNSNVVSGGTIGNFTATPGAIVSPVTLTQTPSGGSYPTNTGPWQLVNPAGCASVGQQVSGAVAGAPGISTACTQNTVGNYKQILPDIRRVNATMHFTANVTPRSQFTTMFNYSQTLTNFYSYTGPYSTIGSNPYLTATAQDTYLPASSPYNPTGQTAQILALYGGLDPHTSEFSQNFRGSMRYAGWAPSKWGSDWNYDINFVGMNTLLKQVNTGYPTVAGIENSITSGAYNFANPGANSQAELNSIAPKNVINARSQEYSEDMHVSKGLFKLPGGMVNLAIGGNIRWESVNDPNANPANLSNPAAEYVGINPFSAKGSRWVESGYFEVALPIVKMLNVDVSGRYDNYSTGMHHFSPKVGVNFKPVKQFQLRGTFSRGFRVPSFAETNGSVLGYTGWTPNNAAFAAAHNNDAYSTNATNIGLNTVGNPNLRPELSTNFTGGAIISPVEWLHISADYYYIKKTNYIMSNPSANPALAADNFLAGAPLPAGVLAATPGIPDIQAPNAPPLPGFFTVQYVNARSFMTNGVDLSIDATRHLPGPLHDVLWFSRGTATYVHASNLTLPDGSVYHYAGTIGPYEQVSASGTPRWKASWANTFSWKGLSVTPTVYYTSGYKTTAEDQNGPNTNSCAYTLSGYGAVGAPSTQCHVKNWWDVDLTVNYQINPRWSVYANVYNLLGFRAPYDYSTYGSYLYNSSWTQKGIVMRSFQFGVNVRL</sequence>
<dbReference type="InterPro" id="IPR039426">
    <property type="entry name" value="TonB-dep_rcpt-like"/>
</dbReference>
<dbReference type="PROSITE" id="PS52016">
    <property type="entry name" value="TONB_DEPENDENT_REC_3"/>
    <property type="match status" value="1"/>
</dbReference>
<dbReference type="EMBL" id="JABEQJ010000028">
    <property type="protein sequence ID" value="MBB2161944.1"/>
    <property type="molecule type" value="Genomic_DNA"/>
</dbReference>
<keyword evidence="2 8" id="KW-0813">Transport</keyword>
<dbReference type="SUPFAM" id="SSF56935">
    <property type="entry name" value="Porins"/>
    <property type="match status" value="1"/>
</dbReference>
<keyword evidence="6 8" id="KW-0472">Membrane</keyword>
<evidence type="ECO:0000256" key="8">
    <source>
        <dbReference type="PROSITE-ProRule" id="PRU01360"/>
    </source>
</evidence>
<dbReference type="InterPro" id="IPR037066">
    <property type="entry name" value="Plug_dom_sf"/>
</dbReference>
<name>A0A7W4IFR5_9PROT</name>
<evidence type="ECO:0000256" key="4">
    <source>
        <dbReference type="ARBA" id="ARBA00022692"/>
    </source>
</evidence>
<proteinExistence type="inferred from homology"/>
<evidence type="ECO:0000313" key="14">
    <source>
        <dbReference type="Proteomes" id="UP000589085"/>
    </source>
</evidence>
<reference evidence="13 14" key="1">
    <citation type="submission" date="2020-04" db="EMBL/GenBank/DDBJ databases">
        <title>Description of novel Gluconacetobacter.</title>
        <authorList>
            <person name="Sombolestani A."/>
        </authorList>
    </citation>
    <scope>NUCLEOTIDE SEQUENCE [LARGE SCALE GENOMIC DNA]</scope>
    <source>
        <strain evidence="13 14">LMG 19747</strain>
    </source>
</reference>
<keyword evidence="7 8" id="KW-0998">Cell outer membrane</keyword>
<dbReference type="Pfam" id="PF07715">
    <property type="entry name" value="Plug"/>
    <property type="match status" value="1"/>
</dbReference>
<organism evidence="13 14">
    <name type="scientific">Gluconacetobacter sacchari</name>
    <dbReference type="NCBI Taxonomy" id="92759"/>
    <lineage>
        <taxon>Bacteria</taxon>
        <taxon>Pseudomonadati</taxon>
        <taxon>Pseudomonadota</taxon>
        <taxon>Alphaproteobacteria</taxon>
        <taxon>Acetobacterales</taxon>
        <taxon>Acetobacteraceae</taxon>
        <taxon>Gluconacetobacter</taxon>
    </lineage>
</organism>
<dbReference type="InterPro" id="IPR036942">
    <property type="entry name" value="Beta-barrel_TonB_sf"/>
</dbReference>
<dbReference type="Gene3D" id="2.40.170.20">
    <property type="entry name" value="TonB-dependent receptor, beta-barrel domain"/>
    <property type="match status" value="1"/>
</dbReference>
<dbReference type="Pfam" id="PF00593">
    <property type="entry name" value="TonB_dep_Rec_b-barrel"/>
    <property type="match status" value="1"/>
</dbReference>
<feature type="compositionally biased region" description="Low complexity" evidence="10">
    <location>
        <begin position="1"/>
        <end position="15"/>
    </location>
</feature>
<keyword evidence="3 8" id="KW-1134">Transmembrane beta strand</keyword>
<dbReference type="Gene3D" id="2.170.130.10">
    <property type="entry name" value="TonB-dependent receptor, plug domain"/>
    <property type="match status" value="1"/>
</dbReference>
<dbReference type="GO" id="GO:0009279">
    <property type="term" value="C:cell outer membrane"/>
    <property type="evidence" value="ECO:0007669"/>
    <property type="project" value="UniProtKB-SubCell"/>
</dbReference>
<evidence type="ECO:0000256" key="10">
    <source>
        <dbReference type="SAM" id="MobiDB-lite"/>
    </source>
</evidence>
<evidence type="ECO:0000256" key="7">
    <source>
        <dbReference type="ARBA" id="ARBA00023237"/>
    </source>
</evidence>
<evidence type="ECO:0000256" key="1">
    <source>
        <dbReference type="ARBA" id="ARBA00004571"/>
    </source>
</evidence>
<evidence type="ECO:0000256" key="6">
    <source>
        <dbReference type="ARBA" id="ARBA00023136"/>
    </source>
</evidence>
<evidence type="ECO:0000256" key="9">
    <source>
        <dbReference type="RuleBase" id="RU003357"/>
    </source>
</evidence>
<evidence type="ECO:0000256" key="2">
    <source>
        <dbReference type="ARBA" id="ARBA00022448"/>
    </source>
</evidence>
<feature type="compositionally biased region" description="Low complexity" evidence="10">
    <location>
        <begin position="27"/>
        <end position="39"/>
    </location>
</feature>
<accession>A0A7W4IFR5</accession>
<evidence type="ECO:0000259" key="12">
    <source>
        <dbReference type="Pfam" id="PF07715"/>
    </source>
</evidence>
<feature type="domain" description="TonB-dependent receptor-like beta-barrel" evidence="11">
    <location>
        <begin position="430"/>
        <end position="971"/>
    </location>
</feature>
<comment type="similarity">
    <text evidence="8 9">Belongs to the TonB-dependent receptor family.</text>
</comment>
<dbReference type="InterPro" id="IPR000531">
    <property type="entry name" value="Beta-barrel_TonB"/>
</dbReference>
<evidence type="ECO:0000313" key="13">
    <source>
        <dbReference type="EMBL" id="MBB2161944.1"/>
    </source>
</evidence>
<feature type="domain" description="TonB-dependent receptor plug" evidence="12">
    <location>
        <begin position="100"/>
        <end position="217"/>
    </location>
</feature>
<keyword evidence="13" id="KW-0675">Receptor</keyword>
<protein>
    <submittedName>
        <fullName evidence="13">TonB-dependent receptor</fullName>
    </submittedName>
</protein>
<dbReference type="AlphaFoldDB" id="A0A7W4IFR5"/>
<dbReference type="PANTHER" id="PTHR47234:SF2">
    <property type="entry name" value="TONB-DEPENDENT RECEPTOR"/>
    <property type="match status" value="1"/>
</dbReference>
<gene>
    <name evidence="13" type="ORF">HLH48_17550</name>
</gene>
<feature type="region of interest" description="Disordered" evidence="10">
    <location>
        <begin position="1"/>
        <end position="39"/>
    </location>
</feature>
<dbReference type="PANTHER" id="PTHR47234">
    <property type="match status" value="1"/>
</dbReference>